<dbReference type="GO" id="GO:0016787">
    <property type="term" value="F:hydrolase activity"/>
    <property type="evidence" value="ECO:0007669"/>
    <property type="project" value="UniProtKB-KW"/>
</dbReference>
<feature type="coiled-coil region" evidence="6">
    <location>
        <begin position="636"/>
        <end position="663"/>
    </location>
</feature>
<feature type="region of interest" description="Disordered" evidence="7">
    <location>
        <begin position="953"/>
        <end position="1024"/>
    </location>
</feature>
<feature type="region of interest" description="Disordered" evidence="7">
    <location>
        <begin position="813"/>
        <end position="849"/>
    </location>
</feature>
<feature type="domain" description="Kinesin motor" evidence="8">
    <location>
        <begin position="12"/>
        <end position="343"/>
    </location>
</feature>
<dbReference type="GO" id="GO:0008017">
    <property type="term" value="F:microtubule binding"/>
    <property type="evidence" value="ECO:0007669"/>
    <property type="project" value="InterPro"/>
</dbReference>
<dbReference type="PANTHER" id="PTHR47968">
    <property type="entry name" value="CENTROMERE PROTEIN E"/>
    <property type="match status" value="1"/>
</dbReference>
<keyword evidence="4 5" id="KW-0505">Motor protein</keyword>
<feature type="compositionally biased region" description="Acidic residues" evidence="7">
    <location>
        <begin position="403"/>
        <end position="419"/>
    </location>
</feature>
<evidence type="ECO:0000259" key="8">
    <source>
        <dbReference type="PROSITE" id="PS50067"/>
    </source>
</evidence>
<evidence type="ECO:0000256" key="4">
    <source>
        <dbReference type="ARBA" id="ARBA00023175"/>
    </source>
</evidence>
<feature type="binding site" evidence="5">
    <location>
        <begin position="92"/>
        <end position="99"/>
    </location>
    <ligand>
        <name>ATP</name>
        <dbReference type="ChEBI" id="CHEBI:30616"/>
    </ligand>
</feature>
<protein>
    <submittedName>
        <fullName evidence="9">p-loop containing nucleoside triphosphate hydrolase</fullName>
    </submittedName>
</protein>
<dbReference type="SUPFAM" id="SSF52540">
    <property type="entry name" value="P-loop containing nucleoside triphosphate hydrolases"/>
    <property type="match status" value="1"/>
</dbReference>
<dbReference type="Pfam" id="PF00225">
    <property type="entry name" value="Kinesin"/>
    <property type="match status" value="1"/>
</dbReference>
<dbReference type="GO" id="GO:0007018">
    <property type="term" value="P:microtubule-based movement"/>
    <property type="evidence" value="ECO:0007669"/>
    <property type="project" value="InterPro"/>
</dbReference>
<feature type="compositionally biased region" description="Low complexity" evidence="7">
    <location>
        <begin position="822"/>
        <end position="841"/>
    </location>
</feature>
<dbReference type="CDD" id="cd00106">
    <property type="entry name" value="KISc"/>
    <property type="match status" value="1"/>
</dbReference>
<evidence type="ECO:0000313" key="10">
    <source>
        <dbReference type="Proteomes" id="UP000054937"/>
    </source>
</evidence>
<dbReference type="OrthoDB" id="303013at2759"/>
<feature type="compositionally biased region" description="Basic and acidic residues" evidence="7">
    <location>
        <begin position="971"/>
        <end position="980"/>
    </location>
</feature>
<comment type="similarity">
    <text evidence="5">Belongs to the TRAFAC class myosin-kinesin ATPase superfamily. Kinesin family.</text>
</comment>
<sequence>MATPKNSEQLDHIQVCIRVRPYNQREKELKANSCLIIEDKDIYLGKQDDEKKFSFDYIADQSVTQEQIYQEIGKPLSEAFQDGYNACVFAYGQTGAGKTHTIFGERTGTMHVNGLQTLVLKDIFEQLPKKIENASILASCCYFEIYNEKFIDLFSKDDKTTLTIKEDLKRGVYVEGLKHQYLNNYTEVMDLYKKGNQRRHVAETKMNLESSRSHCVFQFQIEIKNNDNGVTHTQSAKINFVDLAGSERQKQTEATGKRFEESKNINKSLTMLGRVINALGEKSKLKNNETYHIPFRDSKLTHILKDSLGGNTKCIMVANITQADISYAETLNTLKFAQRTKMISTRAQRNVETQGNVKMLQKEIKFLKQQIYEQEKAMKQMENAYTSENNKLQEQLNTQGDQNDQENYDENEEQNEDDNQQPTQQDMLDLIEEINRLKTDLEQKEYQLNLEQLKQTQLQEDLNYQQELNKLQEKQLDEKDQNIKDLTEQMSEAQELFDEMQSEHIKLQSEFEKLKQQQNDQQLKLEQKQKNEEDLKSQLEDAEKQNQEIQEKQRQIEKKEKSQQEEKDQKVDEETNQLKVTLNNQDIPSINENKSVFLDKKQNLQKLLTMRQKTGNQSVLEKTNTRVSFFDKNLSSNNNEAKIEKLEKENQFLHEKLKKYKQLQTKLLSNESFVKGNDSYSFYQQQAKQQFSQNSQIPNKFQVFKNSGNTNQSVFIAPIKSKKESQIQNRNQSQLKSFTRNFSMVDAYNASSFINFSQKQQLQKQQQNFSKMQTLGNSLNQSQKINESLDENHLIENPQMETYKQSGIYNNSQSLKKSQQIEQDNLQQSQQYEQQQYQQQDNNKKEEDEGHIPVNVEILEEQQRIKNQEEDALLNLMTENDNLKNLQEEMQEEISELKEDIIKLQDENDTLKETVLFISNQLNENRQSNLQMVSQLDNQGQKLLNSRSKTFSEKLNDKNQEEEQNNNLQQKLKDENDFQQKENYNQLETIEEEEINQSTTKKNQSQVSNTNTNISSFIGDGNDD</sequence>
<keyword evidence="3 6" id="KW-0175">Coiled coil</keyword>
<dbReference type="PRINTS" id="PR00380">
    <property type="entry name" value="KINESINHEAVY"/>
</dbReference>
<feature type="coiled-coil region" evidence="6">
    <location>
        <begin position="859"/>
        <end position="914"/>
    </location>
</feature>
<evidence type="ECO:0000256" key="5">
    <source>
        <dbReference type="PROSITE-ProRule" id="PRU00283"/>
    </source>
</evidence>
<evidence type="ECO:0000256" key="2">
    <source>
        <dbReference type="ARBA" id="ARBA00022840"/>
    </source>
</evidence>
<feature type="compositionally biased region" description="Polar residues" evidence="7">
    <location>
        <begin position="577"/>
        <end position="586"/>
    </location>
</feature>
<dbReference type="AlphaFoldDB" id="A0A0V0QMV1"/>
<dbReference type="Gene3D" id="3.40.850.10">
    <property type="entry name" value="Kinesin motor domain"/>
    <property type="match status" value="1"/>
</dbReference>
<dbReference type="PROSITE" id="PS50067">
    <property type="entry name" value="KINESIN_MOTOR_2"/>
    <property type="match status" value="1"/>
</dbReference>
<accession>A0A0V0QMV1</accession>
<dbReference type="EMBL" id="LDAU01000129">
    <property type="protein sequence ID" value="KRX03663.1"/>
    <property type="molecule type" value="Genomic_DNA"/>
</dbReference>
<dbReference type="InterPro" id="IPR001752">
    <property type="entry name" value="Kinesin_motor_dom"/>
</dbReference>
<dbReference type="PROSITE" id="PS00411">
    <property type="entry name" value="KINESIN_MOTOR_1"/>
    <property type="match status" value="1"/>
</dbReference>
<dbReference type="InterPro" id="IPR019821">
    <property type="entry name" value="Kinesin_motor_CS"/>
</dbReference>
<dbReference type="InParanoid" id="A0A0V0QMV1"/>
<keyword evidence="1 5" id="KW-0547">Nucleotide-binding</keyword>
<feature type="region of interest" description="Disordered" evidence="7">
    <location>
        <begin position="518"/>
        <end position="586"/>
    </location>
</feature>
<dbReference type="PANTHER" id="PTHR47968:SF75">
    <property type="entry name" value="CENTROMERE-ASSOCIATED PROTEIN E"/>
    <property type="match status" value="1"/>
</dbReference>
<gene>
    <name evidence="9" type="ORF">PPERSA_04215</name>
</gene>
<keyword evidence="2 5" id="KW-0067">ATP-binding</keyword>
<evidence type="ECO:0000256" key="7">
    <source>
        <dbReference type="SAM" id="MobiDB-lite"/>
    </source>
</evidence>
<dbReference type="InterPro" id="IPR027417">
    <property type="entry name" value="P-loop_NTPase"/>
</dbReference>
<feature type="compositionally biased region" description="Polar residues" evidence="7">
    <location>
        <begin position="996"/>
        <end position="1016"/>
    </location>
</feature>
<evidence type="ECO:0000313" key="9">
    <source>
        <dbReference type="EMBL" id="KRX03663.1"/>
    </source>
</evidence>
<organism evidence="9 10">
    <name type="scientific">Pseudocohnilembus persalinus</name>
    <name type="common">Ciliate</name>
    <dbReference type="NCBI Taxonomy" id="266149"/>
    <lineage>
        <taxon>Eukaryota</taxon>
        <taxon>Sar</taxon>
        <taxon>Alveolata</taxon>
        <taxon>Ciliophora</taxon>
        <taxon>Intramacronucleata</taxon>
        <taxon>Oligohymenophorea</taxon>
        <taxon>Scuticociliatia</taxon>
        <taxon>Philasterida</taxon>
        <taxon>Pseudocohnilembidae</taxon>
        <taxon>Pseudocohnilembus</taxon>
    </lineage>
</organism>
<name>A0A0V0QMV1_PSEPJ</name>
<evidence type="ECO:0000256" key="1">
    <source>
        <dbReference type="ARBA" id="ARBA00022741"/>
    </source>
</evidence>
<evidence type="ECO:0000256" key="3">
    <source>
        <dbReference type="ARBA" id="ARBA00023054"/>
    </source>
</evidence>
<comment type="caution">
    <text evidence="9">The sequence shown here is derived from an EMBL/GenBank/DDBJ whole genome shotgun (WGS) entry which is preliminary data.</text>
</comment>
<proteinExistence type="inferred from homology"/>
<dbReference type="InterPro" id="IPR027640">
    <property type="entry name" value="Kinesin-like_fam"/>
</dbReference>
<dbReference type="Proteomes" id="UP000054937">
    <property type="component" value="Unassembled WGS sequence"/>
</dbReference>
<keyword evidence="9" id="KW-0378">Hydrolase</keyword>
<feature type="compositionally biased region" description="Basic and acidic residues" evidence="7">
    <location>
        <begin position="523"/>
        <end position="573"/>
    </location>
</feature>
<dbReference type="GO" id="GO:0005524">
    <property type="term" value="F:ATP binding"/>
    <property type="evidence" value="ECO:0007669"/>
    <property type="project" value="UniProtKB-UniRule"/>
</dbReference>
<dbReference type="InterPro" id="IPR036961">
    <property type="entry name" value="Kinesin_motor_dom_sf"/>
</dbReference>
<dbReference type="GO" id="GO:0003777">
    <property type="term" value="F:microtubule motor activity"/>
    <property type="evidence" value="ECO:0007669"/>
    <property type="project" value="InterPro"/>
</dbReference>
<keyword evidence="10" id="KW-1185">Reference proteome</keyword>
<dbReference type="SMART" id="SM00129">
    <property type="entry name" value="KISc"/>
    <property type="match status" value="1"/>
</dbReference>
<feature type="coiled-coil region" evidence="6">
    <location>
        <begin position="350"/>
        <end position="398"/>
    </location>
</feature>
<feature type="region of interest" description="Disordered" evidence="7">
    <location>
        <begin position="398"/>
        <end position="423"/>
    </location>
</feature>
<reference evidence="9 10" key="1">
    <citation type="journal article" date="2015" name="Sci. Rep.">
        <title>Genome of the facultative scuticociliatosis pathogen Pseudocohnilembus persalinus provides insight into its virulence through horizontal gene transfer.</title>
        <authorList>
            <person name="Xiong J."/>
            <person name="Wang G."/>
            <person name="Cheng J."/>
            <person name="Tian M."/>
            <person name="Pan X."/>
            <person name="Warren A."/>
            <person name="Jiang C."/>
            <person name="Yuan D."/>
            <person name="Miao W."/>
        </authorList>
    </citation>
    <scope>NUCLEOTIDE SEQUENCE [LARGE SCALE GENOMIC DNA]</scope>
    <source>
        <strain evidence="9">36N120E</strain>
    </source>
</reference>
<evidence type="ECO:0000256" key="6">
    <source>
        <dbReference type="SAM" id="Coils"/>
    </source>
</evidence>